<organism evidence="2 3">
    <name type="scientific">Bowdeniella nasicola</name>
    <dbReference type="NCBI Taxonomy" id="208480"/>
    <lineage>
        <taxon>Bacteria</taxon>
        <taxon>Bacillati</taxon>
        <taxon>Actinomycetota</taxon>
        <taxon>Actinomycetes</taxon>
        <taxon>Actinomycetales</taxon>
        <taxon>Actinomycetaceae</taxon>
        <taxon>Bowdeniella</taxon>
    </lineage>
</organism>
<dbReference type="AlphaFoldDB" id="A0A1Q5PZX6"/>
<feature type="region of interest" description="Disordered" evidence="1">
    <location>
        <begin position="150"/>
        <end position="178"/>
    </location>
</feature>
<gene>
    <name evidence="2" type="ORF">BSZ39_10840</name>
</gene>
<evidence type="ECO:0000256" key="1">
    <source>
        <dbReference type="SAM" id="MobiDB-lite"/>
    </source>
</evidence>
<evidence type="ECO:0000313" key="2">
    <source>
        <dbReference type="EMBL" id="OKL53181.1"/>
    </source>
</evidence>
<protein>
    <submittedName>
        <fullName evidence="2">Uncharacterized protein</fullName>
    </submittedName>
</protein>
<sequence length="178" mass="19488">MRPKSKARVAAASAAVTAAYQLLQKYGPALYEYYRSNPEMLDQAKQFVARARSAASGMAGSGAASLPSITERLDLLRRQLDDLAGEDASEADREFARSQRAHLGAVEKSLHTLPVMADKQRKKNLRRISRSLDASAEQIVSHLLGEDIADADADAAARQPRRRPRLPKSTFRSGGNRN</sequence>
<name>A0A1Q5PZX6_9ACTO</name>
<dbReference type="RefSeq" id="WP_073717349.1">
    <property type="nucleotide sequence ID" value="NZ_MQVR01000080.1"/>
</dbReference>
<dbReference type="EMBL" id="MQVR01000080">
    <property type="protein sequence ID" value="OKL53181.1"/>
    <property type="molecule type" value="Genomic_DNA"/>
</dbReference>
<reference evidence="3" key="1">
    <citation type="submission" date="2016-12" db="EMBL/GenBank/DDBJ databases">
        <authorList>
            <person name="Meng X."/>
        </authorList>
    </citation>
    <scope>NUCLEOTIDE SEQUENCE [LARGE SCALE GENOMIC DNA]</scope>
    <source>
        <strain evidence="3">DSM 19116</strain>
    </source>
</reference>
<accession>A0A1Q5PZX6</accession>
<proteinExistence type="predicted"/>
<keyword evidence="3" id="KW-1185">Reference proteome</keyword>
<dbReference type="Proteomes" id="UP000185628">
    <property type="component" value="Unassembled WGS sequence"/>
</dbReference>
<evidence type="ECO:0000313" key="3">
    <source>
        <dbReference type="Proteomes" id="UP000185628"/>
    </source>
</evidence>
<comment type="caution">
    <text evidence="2">The sequence shown here is derived from an EMBL/GenBank/DDBJ whole genome shotgun (WGS) entry which is preliminary data.</text>
</comment>